<keyword evidence="1 6" id="KW-0963">Cytoplasm</keyword>
<evidence type="ECO:0000256" key="3">
    <source>
        <dbReference type="ARBA" id="ARBA00022840"/>
    </source>
</evidence>
<feature type="binding site" evidence="6">
    <location>
        <begin position="215"/>
        <end position="218"/>
    </location>
    <ligand>
        <name>ATP</name>
        <dbReference type="ChEBI" id="CHEBI:30616"/>
    </ligand>
</feature>
<keyword evidence="4 6" id="KW-0133">Cell shape</keyword>
<keyword evidence="3 6" id="KW-0067">ATP-binding</keyword>
<dbReference type="AlphaFoldDB" id="A0A1G2AXM6"/>
<dbReference type="NCBIfam" id="NF010539">
    <property type="entry name" value="PRK13927.1"/>
    <property type="match status" value="1"/>
</dbReference>
<comment type="function">
    <text evidence="6">Forms membrane-associated dynamic filaments that are essential for cell shape determination. Acts by regulating cell wall synthesis and cell elongation, and thus cell shape. A feedback loop between cell geometry and MreB localization may maintain elongated cell shape by targeting cell wall growth to regions of negative cell wall curvature.</text>
</comment>
<keyword evidence="2 6" id="KW-0547">Nucleotide-binding</keyword>
<accession>A0A1G2AXM6</accession>
<name>A0A1G2AXM6_9BACT</name>
<evidence type="ECO:0000313" key="7">
    <source>
        <dbReference type="EMBL" id="OGY81692.1"/>
    </source>
</evidence>
<proteinExistence type="inferred from homology"/>
<evidence type="ECO:0000256" key="2">
    <source>
        <dbReference type="ARBA" id="ARBA00022741"/>
    </source>
</evidence>
<organism evidence="7 8">
    <name type="scientific">Candidatus Kerfeldbacteria bacterium RIFCSPHIGHO2_12_FULL_48_17</name>
    <dbReference type="NCBI Taxonomy" id="1798542"/>
    <lineage>
        <taxon>Bacteria</taxon>
        <taxon>Candidatus Kerfeldiibacteriota</taxon>
    </lineage>
</organism>
<evidence type="ECO:0000256" key="1">
    <source>
        <dbReference type="ARBA" id="ARBA00022490"/>
    </source>
</evidence>
<feature type="binding site" evidence="6">
    <location>
        <begin position="295"/>
        <end position="298"/>
    </location>
    <ligand>
        <name>ATP</name>
        <dbReference type="ChEBI" id="CHEBI:30616"/>
    </ligand>
</feature>
<dbReference type="NCBIfam" id="TIGR00904">
    <property type="entry name" value="mreB"/>
    <property type="match status" value="1"/>
</dbReference>
<evidence type="ECO:0000313" key="8">
    <source>
        <dbReference type="Proteomes" id="UP000176952"/>
    </source>
</evidence>
<dbReference type="CDD" id="cd10225">
    <property type="entry name" value="ASKHA_NBD_MreB-like"/>
    <property type="match status" value="1"/>
</dbReference>
<dbReference type="InterPro" id="IPR004753">
    <property type="entry name" value="MreB"/>
</dbReference>
<dbReference type="SUPFAM" id="SSF53067">
    <property type="entry name" value="Actin-like ATPase domain"/>
    <property type="match status" value="2"/>
</dbReference>
<dbReference type="GO" id="GO:0008360">
    <property type="term" value="P:regulation of cell shape"/>
    <property type="evidence" value="ECO:0007669"/>
    <property type="project" value="UniProtKB-UniRule"/>
</dbReference>
<comment type="similarity">
    <text evidence="5 6">Belongs to the FtsA/MreB family.</text>
</comment>
<gene>
    <name evidence="6" type="primary">mreB</name>
    <name evidence="7" type="ORF">A3F54_01365</name>
</gene>
<dbReference type="InterPro" id="IPR043129">
    <property type="entry name" value="ATPase_NBD"/>
</dbReference>
<dbReference type="PANTHER" id="PTHR42749">
    <property type="entry name" value="CELL SHAPE-DETERMINING PROTEIN MREB"/>
    <property type="match status" value="1"/>
</dbReference>
<feature type="binding site" evidence="6">
    <location>
        <begin position="167"/>
        <end position="169"/>
    </location>
    <ligand>
        <name>ATP</name>
        <dbReference type="ChEBI" id="CHEBI:30616"/>
    </ligand>
</feature>
<evidence type="ECO:0000256" key="5">
    <source>
        <dbReference type="ARBA" id="ARBA00023458"/>
    </source>
</evidence>
<dbReference type="PRINTS" id="PR01652">
    <property type="entry name" value="SHAPEPROTEIN"/>
</dbReference>
<dbReference type="GO" id="GO:0005524">
    <property type="term" value="F:ATP binding"/>
    <property type="evidence" value="ECO:0007669"/>
    <property type="project" value="UniProtKB-KW"/>
</dbReference>
<dbReference type="GO" id="GO:0000902">
    <property type="term" value="P:cell morphogenesis"/>
    <property type="evidence" value="ECO:0007669"/>
    <property type="project" value="InterPro"/>
</dbReference>
<comment type="subunit">
    <text evidence="6">Forms polymers.</text>
</comment>
<dbReference type="STRING" id="1798542.A3F54_01365"/>
<feature type="binding site" evidence="6">
    <location>
        <begin position="21"/>
        <end position="23"/>
    </location>
    <ligand>
        <name>ATP</name>
        <dbReference type="ChEBI" id="CHEBI:30616"/>
    </ligand>
</feature>
<evidence type="ECO:0000256" key="6">
    <source>
        <dbReference type="HAMAP-Rule" id="MF_02207"/>
    </source>
</evidence>
<evidence type="ECO:0000256" key="4">
    <source>
        <dbReference type="ARBA" id="ARBA00022960"/>
    </source>
</evidence>
<protein>
    <recommendedName>
        <fullName evidence="6">Cell shape-determining protein MreB</fullName>
    </recommendedName>
</protein>
<dbReference type="HAMAP" id="MF_02207">
    <property type="entry name" value="MreB"/>
    <property type="match status" value="1"/>
</dbReference>
<comment type="subcellular location">
    <subcellularLocation>
        <location evidence="6">Cytoplasm</location>
    </subcellularLocation>
    <text evidence="6">Membrane-associated.</text>
</comment>
<dbReference type="Pfam" id="PF06723">
    <property type="entry name" value="MreB_Mbl"/>
    <property type="match status" value="1"/>
</dbReference>
<comment type="caution">
    <text evidence="7">The sequence shown here is derived from an EMBL/GenBank/DDBJ whole genome shotgun (WGS) entry which is preliminary data.</text>
</comment>
<sequence>MGIIKNFFGRFSKDLGIDLGTANTLVYVRDKGIVINEPSVVAVNERTGHVLAVGQEARNMIGRTPSHIVAIRPLVEGVVSDFEVTEKMLKHFIEKVHRETFTILPRPRIVIGIPLGVTEVERKAVEDAALNAGAREVFLIEEPMAAAIGARVPVQDATGHMIVDIGGGTTEIAVVALGGVVTSKSLRIAGDELNRNIVAYHRDQFNLLLGERTAEELKIAIGSASEDVDVLESKVRGRDIITGLPREMTVSSEHVREAIGRSVKLFSDAIKDTLESTPPELVADIYERGILMSGGGALLRGFDKVIQKITQVPVKVVDDPLTAVVRGTGRVLEDIEALRDIFVLSTHDERIMK</sequence>
<reference evidence="7 8" key="1">
    <citation type="journal article" date="2016" name="Nat. Commun.">
        <title>Thousands of microbial genomes shed light on interconnected biogeochemical processes in an aquifer system.</title>
        <authorList>
            <person name="Anantharaman K."/>
            <person name="Brown C.T."/>
            <person name="Hug L.A."/>
            <person name="Sharon I."/>
            <person name="Castelle C.J."/>
            <person name="Probst A.J."/>
            <person name="Thomas B.C."/>
            <person name="Singh A."/>
            <person name="Wilkins M.J."/>
            <person name="Karaoz U."/>
            <person name="Brodie E.L."/>
            <person name="Williams K.H."/>
            <person name="Hubbard S.S."/>
            <person name="Banfield J.F."/>
        </authorList>
    </citation>
    <scope>NUCLEOTIDE SEQUENCE [LARGE SCALE GENOMIC DNA]</scope>
</reference>
<dbReference type="PANTHER" id="PTHR42749:SF1">
    <property type="entry name" value="CELL SHAPE-DETERMINING PROTEIN MREB"/>
    <property type="match status" value="1"/>
</dbReference>
<dbReference type="Proteomes" id="UP000176952">
    <property type="component" value="Unassembled WGS sequence"/>
</dbReference>
<dbReference type="EMBL" id="MHKD01000042">
    <property type="protein sequence ID" value="OGY81692.1"/>
    <property type="molecule type" value="Genomic_DNA"/>
</dbReference>
<dbReference type="GO" id="GO:0005737">
    <property type="term" value="C:cytoplasm"/>
    <property type="evidence" value="ECO:0007669"/>
    <property type="project" value="UniProtKB-SubCell"/>
</dbReference>
<dbReference type="InterPro" id="IPR056546">
    <property type="entry name" value="MreB_MamK-like"/>
</dbReference>
<dbReference type="Gene3D" id="3.30.420.40">
    <property type="match status" value="2"/>
</dbReference>